<name>A0A915JMT2_ROMCU</name>
<evidence type="ECO:0000313" key="3">
    <source>
        <dbReference type="WBParaSite" id="nRc.2.0.1.t27524-RA"/>
    </source>
</evidence>
<organism evidence="2 3">
    <name type="scientific">Romanomermis culicivorax</name>
    <name type="common">Nematode worm</name>
    <dbReference type="NCBI Taxonomy" id="13658"/>
    <lineage>
        <taxon>Eukaryota</taxon>
        <taxon>Metazoa</taxon>
        <taxon>Ecdysozoa</taxon>
        <taxon>Nematoda</taxon>
        <taxon>Enoplea</taxon>
        <taxon>Dorylaimia</taxon>
        <taxon>Mermithida</taxon>
        <taxon>Mermithoidea</taxon>
        <taxon>Mermithidae</taxon>
        <taxon>Romanomermis</taxon>
    </lineage>
</organism>
<dbReference type="AlphaFoldDB" id="A0A915JMT2"/>
<protein>
    <submittedName>
        <fullName evidence="3">Uncharacterized protein</fullName>
    </submittedName>
</protein>
<feature type="compositionally biased region" description="Polar residues" evidence="1">
    <location>
        <begin position="10"/>
        <end position="21"/>
    </location>
</feature>
<keyword evidence="2" id="KW-1185">Reference proteome</keyword>
<proteinExistence type="predicted"/>
<feature type="region of interest" description="Disordered" evidence="1">
    <location>
        <begin position="1"/>
        <end position="29"/>
    </location>
</feature>
<evidence type="ECO:0000256" key="1">
    <source>
        <dbReference type="SAM" id="MobiDB-lite"/>
    </source>
</evidence>
<sequence length="99" mass="11284">MGKEVENKDQPQLQPDGNQGQVKEKEANQGKDFVFLQNYKVKKGRPSPQAGSMVPRNLWILAGQSQKTNPGRHGKDQPVTWIYSRSINFQRTSSLWIQC</sequence>
<evidence type="ECO:0000313" key="2">
    <source>
        <dbReference type="Proteomes" id="UP000887565"/>
    </source>
</evidence>
<reference evidence="3" key="1">
    <citation type="submission" date="2022-11" db="UniProtKB">
        <authorList>
            <consortium name="WormBaseParasite"/>
        </authorList>
    </citation>
    <scope>IDENTIFICATION</scope>
</reference>
<dbReference type="WBParaSite" id="nRc.2.0.1.t27524-RA">
    <property type="protein sequence ID" value="nRc.2.0.1.t27524-RA"/>
    <property type="gene ID" value="nRc.2.0.1.g27524"/>
</dbReference>
<dbReference type="Proteomes" id="UP000887565">
    <property type="component" value="Unplaced"/>
</dbReference>
<accession>A0A915JMT2</accession>